<gene>
    <name evidence="4" type="ORF">D2T33_18175</name>
</gene>
<dbReference type="InterPro" id="IPR050766">
    <property type="entry name" value="Bact_Lucif_Oxidored"/>
</dbReference>
<sequence length="347" mass="37731">MTTFQNLEFGLDTFGDITRDDNGLRTGAQVIRDTLAEGILADQVGVDYFGLGEHHRPDFAISAPEPILGALLGQTKHIHGGTSVTVLSSDDPIRVYQRFATLDAIAPGRAEITIGRGSFTESFPLFGYKLDDYEDLFTEKSQLLHELATQEKVTFQGSHVPELKGVTVWPRAETPLKIWRGVGGSPQSVIEAAAAGMPLVLAIIGGDPARFAPLADLYRRAHEQMGTPVLPIGVHSPGHVGATDAEARDEYFEGYAKMHEMVGRSRGWGKLSRAAYDAEIAHGSLYVGSPETVAKKIARTVKILGLDRFTLKYSSGPQDYRANLRNVELYGTKVIPLVREMLAAEAA</sequence>
<keyword evidence="5" id="KW-1185">Reference proteome</keyword>
<dbReference type="PANTHER" id="PTHR30137">
    <property type="entry name" value="LUCIFERASE-LIKE MONOOXYGENASE"/>
    <property type="match status" value="1"/>
</dbReference>
<protein>
    <submittedName>
        <fullName evidence="4">LLM class flavin-dependent oxidoreductase</fullName>
    </submittedName>
</protein>
<keyword evidence="1" id="KW-0560">Oxidoreductase</keyword>
<dbReference type="InterPro" id="IPR011251">
    <property type="entry name" value="Luciferase-like_dom"/>
</dbReference>
<dbReference type="SUPFAM" id="SSF51679">
    <property type="entry name" value="Bacterial luciferase-like"/>
    <property type="match status" value="1"/>
</dbReference>
<reference evidence="4 5" key="1">
    <citation type="submission" date="2019-01" db="EMBL/GenBank/DDBJ databases">
        <title>Sinorhodobacter populi sp. nov. isolated from the symptomatic bark tissue of Populus euramericana canker.</title>
        <authorList>
            <person name="Xu G."/>
        </authorList>
    </citation>
    <scope>NUCLEOTIDE SEQUENCE [LARGE SCALE GENOMIC DNA]</scope>
    <source>
        <strain evidence="4 5">2D-5</strain>
    </source>
</reference>
<comment type="caution">
    <text evidence="4">The sequence shown here is derived from an EMBL/GenBank/DDBJ whole genome shotgun (WGS) entry which is preliminary data.</text>
</comment>
<evidence type="ECO:0000256" key="1">
    <source>
        <dbReference type="ARBA" id="ARBA00023002"/>
    </source>
</evidence>
<feature type="domain" description="Luciferase-like" evidence="3">
    <location>
        <begin position="21"/>
        <end position="302"/>
    </location>
</feature>
<accession>A0A443IMD4</accession>
<dbReference type="PANTHER" id="PTHR30137:SF8">
    <property type="entry name" value="BLR5498 PROTEIN"/>
    <property type="match status" value="1"/>
</dbReference>
<dbReference type="AlphaFoldDB" id="A0A443IMD4"/>
<evidence type="ECO:0000259" key="3">
    <source>
        <dbReference type="Pfam" id="PF00296"/>
    </source>
</evidence>
<evidence type="ECO:0000256" key="2">
    <source>
        <dbReference type="ARBA" id="ARBA00023033"/>
    </source>
</evidence>
<dbReference type="InterPro" id="IPR036661">
    <property type="entry name" value="Luciferase-like_sf"/>
</dbReference>
<reference evidence="4 5" key="2">
    <citation type="submission" date="2019-01" db="EMBL/GenBank/DDBJ databases">
        <authorList>
            <person name="Li Y."/>
        </authorList>
    </citation>
    <scope>NUCLEOTIDE SEQUENCE [LARGE SCALE GENOMIC DNA]</scope>
    <source>
        <strain evidence="4 5">2D-5</strain>
    </source>
</reference>
<keyword evidence="2" id="KW-0503">Monooxygenase</keyword>
<dbReference type="Gene3D" id="3.20.20.30">
    <property type="entry name" value="Luciferase-like domain"/>
    <property type="match status" value="1"/>
</dbReference>
<dbReference type="GO" id="GO:0004497">
    <property type="term" value="F:monooxygenase activity"/>
    <property type="evidence" value="ECO:0007669"/>
    <property type="project" value="UniProtKB-KW"/>
</dbReference>
<dbReference type="RefSeq" id="WP_128270728.1">
    <property type="nucleotide sequence ID" value="NZ_SAUW01000025.1"/>
</dbReference>
<dbReference type="GO" id="GO:0005829">
    <property type="term" value="C:cytosol"/>
    <property type="evidence" value="ECO:0007669"/>
    <property type="project" value="TreeGrafter"/>
</dbReference>
<evidence type="ECO:0000313" key="5">
    <source>
        <dbReference type="Proteomes" id="UP000285710"/>
    </source>
</evidence>
<name>A0A443IMD4_9RHOB</name>
<proteinExistence type="predicted"/>
<dbReference type="GO" id="GO:0016705">
    <property type="term" value="F:oxidoreductase activity, acting on paired donors, with incorporation or reduction of molecular oxygen"/>
    <property type="evidence" value="ECO:0007669"/>
    <property type="project" value="InterPro"/>
</dbReference>
<dbReference type="EMBL" id="SAUW01000025">
    <property type="protein sequence ID" value="RWR06824.1"/>
    <property type="molecule type" value="Genomic_DNA"/>
</dbReference>
<dbReference type="Proteomes" id="UP000285710">
    <property type="component" value="Unassembled WGS sequence"/>
</dbReference>
<organism evidence="4 5">
    <name type="scientific">Paenirhodobacter populi</name>
    <dbReference type="NCBI Taxonomy" id="2306993"/>
    <lineage>
        <taxon>Bacteria</taxon>
        <taxon>Pseudomonadati</taxon>
        <taxon>Pseudomonadota</taxon>
        <taxon>Alphaproteobacteria</taxon>
        <taxon>Rhodobacterales</taxon>
        <taxon>Rhodobacter group</taxon>
        <taxon>Paenirhodobacter</taxon>
    </lineage>
</organism>
<dbReference type="Pfam" id="PF00296">
    <property type="entry name" value="Bac_luciferase"/>
    <property type="match status" value="1"/>
</dbReference>
<evidence type="ECO:0000313" key="4">
    <source>
        <dbReference type="EMBL" id="RWR06824.1"/>
    </source>
</evidence>